<protein>
    <submittedName>
        <fullName evidence="2">Uncharacterized protein</fullName>
    </submittedName>
</protein>
<proteinExistence type="predicted"/>
<dbReference type="EMBL" id="OCYS01000114">
    <property type="protein sequence ID" value="SON91488.1"/>
    <property type="molecule type" value="Genomic_DNA"/>
</dbReference>
<dbReference type="Proteomes" id="UP000234181">
    <property type="component" value="Unassembled WGS sequence"/>
</dbReference>
<gene>
    <name evidence="1" type="ORF">XAP6984_1450037</name>
    <name evidence="2" type="ORF">XAP7430_580002</name>
</gene>
<sequence>MLLWLGETKLPTVRIASSRNYPYYKSYEDAVYEVIYDLAYQIEARLQGAPYVSFI</sequence>
<name>A0AB38E2Q2_XANCH</name>
<dbReference type="AlphaFoldDB" id="A0AB38E2Q2"/>
<evidence type="ECO:0000313" key="2">
    <source>
        <dbReference type="EMBL" id="SON91488.1"/>
    </source>
</evidence>
<evidence type="ECO:0000313" key="4">
    <source>
        <dbReference type="Proteomes" id="UP000234181"/>
    </source>
</evidence>
<evidence type="ECO:0000313" key="1">
    <source>
        <dbReference type="EMBL" id="SON77822.1"/>
    </source>
</evidence>
<reference evidence="3 4" key="1">
    <citation type="submission" date="2017-10" db="EMBL/GenBank/DDBJ databases">
        <authorList>
            <person name="Regsiter A."/>
            <person name="William W."/>
        </authorList>
    </citation>
    <scope>NUCLEOTIDE SEQUENCE [LARGE SCALE GENOMIC DNA]</scope>
    <source>
        <strain evidence="1 4">CFBP6984</strain>
        <strain evidence="2 3">CFBP7430</strain>
    </source>
</reference>
<evidence type="ECO:0000313" key="3">
    <source>
        <dbReference type="Proteomes" id="UP000234166"/>
    </source>
</evidence>
<dbReference type="Proteomes" id="UP000234166">
    <property type="component" value="Unassembled WGS sequence"/>
</dbReference>
<keyword evidence="4" id="KW-1185">Reference proteome</keyword>
<comment type="caution">
    <text evidence="2">The sequence shown here is derived from an EMBL/GenBank/DDBJ whole genome shotgun (WGS) entry which is preliminary data.</text>
</comment>
<organism evidence="2 3">
    <name type="scientific">Xanthomonas campestris pv. phaseoli</name>
    <dbReference type="NCBI Taxonomy" id="317013"/>
    <lineage>
        <taxon>Bacteria</taxon>
        <taxon>Pseudomonadati</taxon>
        <taxon>Pseudomonadota</taxon>
        <taxon>Gammaproteobacteria</taxon>
        <taxon>Lysobacterales</taxon>
        <taxon>Lysobacteraceae</taxon>
        <taxon>Xanthomonas</taxon>
    </lineage>
</organism>
<accession>A0AB38E2Q2</accession>
<dbReference type="EMBL" id="OCYT01000052">
    <property type="protein sequence ID" value="SON77822.1"/>
    <property type="molecule type" value="Genomic_DNA"/>
</dbReference>